<dbReference type="InterPro" id="IPR013320">
    <property type="entry name" value="ConA-like_dom_sf"/>
</dbReference>
<sequence length="165" mass="17920">MMDLCPASYNVNGDLSAIDNGMDHWGINTNGTCILKQNAYTDAYLCSAGNNDSSCTASSGSTSAMSEFSYQIDAISSNRDIQLAPYSDWVTYQLEWVMGDDGYIRLMLAGEPIFEITADALTNPPQDTGQLNPKKLVLEEPMYVMFNVALSSAWGTTPSDAGNRD</sequence>
<reference evidence="5 6" key="1">
    <citation type="submission" date="2018-09" db="EMBL/GenBank/DDBJ databases">
        <title>Genomic investigation of the strawberry pathogen Phytophthora fragariae indicates pathogenicity is determined by transcriptional variation in three key races.</title>
        <authorList>
            <person name="Adams T.M."/>
            <person name="Armitage A.D."/>
            <person name="Sobczyk M.K."/>
            <person name="Bates H.J."/>
            <person name="Dunwell J.M."/>
            <person name="Nellist C.F."/>
            <person name="Harrison R.J."/>
        </authorList>
    </citation>
    <scope>NUCLEOTIDE SEQUENCE [LARGE SCALE GENOMIC DNA]</scope>
    <source>
        <strain evidence="5 6">NOV-77</strain>
    </source>
</reference>
<comment type="caution">
    <text evidence="5">The sequence shown here is derived from an EMBL/GenBank/DDBJ whole genome shotgun (WGS) entry which is preliminary data.</text>
</comment>
<evidence type="ECO:0000256" key="4">
    <source>
        <dbReference type="ARBA" id="ARBA00023316"/>
    </source>
</evidence>
<proteinExistence type="predicted"/>
<keyword evidence="4" id="KW-0961">Cell wall biogenesis/degradation</keyword>
<evidence type="ECO:0000256" key="2">
    <source>
        <dbReference type="ARBA" id="ARBA00023136"/>
    </source>
</evidence>
<comment type="subcellular location">
    <subcellularLocation>
        <location evidence="1">Membrane</location>
    </subcellularLocation>
</comment>
<gene>
    <name evidence="5" type="ORF">PF008_g30150</name>
</gene>
<dbReference type="AlphaFoldDB" id="A0A6G0Q765"/>
<evidence type="ECO:0008006" key="7">
    <source>
        <dbReference type="Google" id="ProtNLM"/>
    </source>
</evidence>
<dbReference type="PANTHER" id="PTHR31361:SF1">
    <property type="entry name" value="BETA-GLUCAN SYNTHESIS-ASSOCIATED PROTEIN KRE6-RELATED"/>
    <property type="match status" value="1"/>
</dbReference>
<dbReference type="GO" id="GO:0006078">
    <property type="term" value="P:(1-&gt;6)-beta-D-glucan biosynthetic process"/>
    <property type="evidence" value="ECO:0007669"/>
    <property type="project" value="TreeGrafter"/>
</dbReference>
<dbReference type="GO" id="GO:0015926">
    <property type="term" value="F:glucosidase activity"/>
    <property type="evidence" value="ECO:0007669"/>
    <property type="project" value="TreeGrafter"/>
</dbReference>
<dbReference type="GO" id="GO:0005789">
    <property type="term" value="C:endoplasmic reticulum membrane"/>
    <property type="evidence" value="ECO:0007669"/>
    <property type="project" value="TreeGrafter"/>
</dbReference>
<dbReference type="EMBL" id="QXFY01005453">
    <property type="protein sequence ID" value="KAE9272221.1"/>
    <property type="molecule type" value="Genomic_DNA"/>
</dbReference>
<dbReference type="GO" id="GO:0071555">
    <property type="term" value="P:cell wall organization"/>
    <property type="evidence" value="ECO:0007669"/>
    <property type="project" value="UniProtKB-KW"/>
</dbReference>
<name>A0A6G0Q765_9STRA</name>
<accession>A0A6G0Q765</accession>
<evidence type="ECO:0000313" key="5">
    <source>
        <dbReference type="EMBL" id="KAE9272221.1"/>
    </source>
</evidence>
<dbReference type="GO" id="GO:0005886">
    <property type="term" value="C:plasma membrane"/>
    <property type="evidence" value="ECO:0007669"/>
    <property type="project" value="TreeGrafter"/>
</dbReference>
<dbReference type="InterPro" id="IPR005629">
    <property type="entry name" value="Skn1/Kre6/Sbg1"/>
</dbReference>
<evidence type="ECO:0000256" key="1">
    <source>
        <dbReference type="ARBA" id="ARBA00004370"/>
    </source>
</evidence>
<dbReference type="PANTHER" id="PTHR31361">
    <property type="entry name" value="BETA-GLUCAN SYNTHESIS-ASSOCIATED PROTEIN KRE6-RELATED"/>
    <property type="match status" value="1"/>
</dbReference>
<dbReference type="SUPFAM" id="SSF49899">
    <property type="entry name" value="Concanavalin A-like lectins/glucanases"/>
    <property type="match status" value="1"/>
</dbReference>
<organism evidence="5 6">
    <name type="scientific">Phytophthora fragariae</name>
    <dbReference type="NCBI Taxonomy" id="53985"/>
    <lineage>
        <taxon>Eukaryota</taxon>
        <taxon>Sar</taxon>
        <taxon>Stramenopiles</taxon>
        <taxon>Oomycota</taxon>
        <taxon>Peronosporomycetes</taxon>
        <taxon>Peronosporales</taxon>
        <taxon>Peronosporaceae</taxon>
        <taxon>Phytophthora</taxon>
    </lineage>
</organism>
<protein>
    <recommendedName>
        <fullName evidence="7">GH16 domain-containing protein</fullName>
    </recommendedName>
</protein>
<keyword evidence="3" id="KW-0325">Glycoprotein</keyword>
<dbReference type="Gene3D" id="2.60.120.200">
    <property type="match status" value="1"/>
</dbReference>
<evidence type="ECO:0000256" key="3">
    <source>
        <dbReference type="ARBA" id="ARBA00023180"/>
    </source>
</evidence>
<keyword evidence="2" id="KW-0472">Membrane</keyword>
<evidence type="ECO:0000313" key="6">
    <source>
        <dbReference type="Proteomes" id="UP000486351"/>
    </source>
</evidence>
<dbReference type="Proteomes" id="UP000486351">
    <property type="component" value="Unassembled WGS sequence"/>
</dbReference>